<organism evidence="1 2">
    <name type="scientific">Paludibacterium denitrificans</name>
    <dbReference type="NCBI Taxonomy" id="2675226"/>
    <lineage>
        <taxon>Bacteria</taxon>
        <taxon>Pseudomonadati</taxon>
        <taxon>Pseudomonadota</taxon>
        <taxon>Betaproteobacteria</taxon>
        <taxon>Neisseriales</taxon>
        <taxon>Chromobacteriaceae</taxon>
        <taxon>Paludibacterium</taxon>
    </lineage>
</organism>
<comment type="caution">
    <text evidence="1">The sequence shown here is derived from an EMBL/GenBank/DDBJ whole genome shotgun (WGS) entry which is preliminary data.</text>
</comment>
<evidence type="ECO:0000313" key="2">
    <source>
        <dbReference type="Proteomes" id="UP000446658"/>
    </source>
</evidence>
<gene>
    <name evidence="1" type="ORF">GKE73_07725</name>
</gene>
<name>A0A844GBG0_9NEIS</name>
<dbReference type="EMBL" id="WLYX01000001">
    <property type="protein sequence ID" value="MTD33102.1"/>
    <property type="molecule type" value="Genomic_DNA"/>
</dbReference>
<dbReference type="InterPro" id="IPR023165">
    <property type="entry name" value="rRNA_Ade_diMease-like_C"/>
</dbReference>
<keyword evidence="2" id="KW-1185">Reference proteome</keyword>
<sequence length="123" mass="13970">MAQDEALLEATVIKAFAQRRKTLRNNLKGVLDDAGFAALALDPGCLSRKTWPWPITCGWPIIWLQRPAKRHNNQAIMLHCGLRWRQLHHTITGFPANIPGRKVLGRPSTRDGNIELQRWEGKS</sequence>
<dbReference type="AlphaFoldDB" id="A0A844GBG0"/>
<protein>
    <submittedName>
        <fullName evidence="1">Uncharacterized protein</fullName>
    </submittedName>
</protein>
<evidence type="ECO:0000313" key="1">
    <source>
        <dbReference type="EMBL" id="MTD33102.1"/>
    </source>
</evidence>
<accession>A0A844GBG0</accession>
<dbReference type="Gene3D" id="1.10.8.100">
    <property type="entry name" value="Ribosomal RNA adenine dimethylase-like, domain 2"/>
    <property type="match status" value="1"/>
</dbReference>
<reference evidence="1 2" key="1">
    <citation type="submission" date="2019-11" db="EMBL/GenBank/DDBJ databases">
        <title>Draft genome sequence of Paludibacterium sp. dN18-1.</title>
        <authorList>
            <person name="Im W.-T."/>
        </authorList>
    </citation>
    <scope>NUCLEOTIDE SEQUENCE [LARGE SCALE GENOMIC DNA]</scope>
    <source>
        <strain evidence="2">dN 18-1</strain>
    </source>
</reference>
<dbReference type="Proteomes" id="UP000446658">
    <property type="component" value="Unassembled WGS sequence"/>
</dbReference>
<proteinExistence type="predicted"/>